<sequence length="642" mass="67674">MKSTTLVCAVSAALCAAAFPLKAEELLAKQLAGPPEEFSAMQRPAIAEAPIMSKSAVVPMELSAKGSSWSTRLPAENGQLKFAVVNPGAAPLELSLQGPNGQQISASQMSARSKRSGIFEGGVNLPAEMYELNVAGDGEWQLNARGSSKTAGRALLILEGDPDDMLASWQANDSQKVKQPVLIAASLLSDADAGLVGPMAQRLGRLQQAKLSITAPNGDRSEVPMFDDGQHADGLAGDGVFGGRFLPKQAGNHLVQVVAHGRAAAGHAVLRTAEHVVPVLDSDLQLGAAGLSVSKSGEQRVQISLPVATAKNAGHFRTYAEVWGHNAAGEPVAVAWIGGMSALSKGQLTLNLDQRWLDRSGAGAPFELRNLRIEDPDHFVVLAKADSLALPLQRAASKAAGDIQIDDEMRQGPRPVAFDSAKGTGSRLLLVHGYCSGGVWPTSHFSNASTFLDANKSRSHDQFAQLIKSFGNTWNSYGVVAHSQGGAAALHLYTYYWSGLDNAGSGRLIQSVGTPYQGTNLAGILATLGSWFGVGCGTNDNLTYSGASSWLSGIPTSSRAKVNYYTTSFKSTNWWTNDYCNFATDLVLSDPEDGTTEKAKGQLSGAVNRGHTNGQCHTTGMRDPAQYKDSSRNATMNSNAAR</sequence>
<evidence type="ECO:0000313" key="4">
    <source>
        <dbReference type="Proteomes" id="UP000613768"/>
    </source>
</evidence>
<gene>
    <name evidence="3" type="ORF">IFO71_02820</name>
</gene>
<dbReference type="SUPFAM" id="SSF53474">
    <property type="entry name" value="alpha/beta-Hydrolases"/>
    <property type="match status" value="1"/>
</dbReference>
<organism evidence="3 4">
    <name type="scientific">Pseudomarimonas arenosa</name>
    <dbReference type="NCBI Taxonomy" id="2774145"/>
    <lineage>
        <taxon>Bacteria</taxon>
        <taxon>Pseudomonadati</taxon>
        <taxon>Pseudomonadota</taxon>
        <taxon>Gammaproteobacteria</taxon>
        <taxon>Lysobacterales</taxon>
        <taxon>Lysobacteraceae</taxon>
        <taxon>Pseudomarimonas</taxon>
    </lineage>
</organism>
<protein>
    <submittedName>
        <fullName evidence="3">Conditioned medium factor</fullName>
    </submittedName>
</protein>
<evidence type="ECO:0000256" key="2">
    <source>
        <dbReference type="SAM" id="SignalP"/>
    </source>
</evidence>
<dbReference type="AlphaFoldDB" id="A0AAW3ZHC9"/>
<reference evidence="3 4" key="1">
    <citation type="submission" date="2020-09" db="EMBL/GenBank/DDBJ databases">
        <title>Pseudoxanthomonas sp. CAU 1598 isolated from sand of Yaerae Beach.</title>
        <authorList>
            <person name="Kim W."/>
        </authorList>
    </citation>
    <scope>NUCLEOTIDE SEQUENCE [LARGE SCALE GENOMIC DNA]</scope>
    <source>
        <strain evidence="3 4">CAU 1598</strain>
    </source>
</reference>
<dbReference type="Proteomes" id="UP000613768">
    <property type="component" value="Unassembled WGS sequence"/>
</dbReference>
<keyword evidence="2" id="KW-0732">Signal</keyword>
<proteinExistence type="predicted"/>
<dbReference type="RefSeq" id="WP_192028017.1">
    <property type="nucleotide sequence ID" value="NZ_JACYTR010000004.1"/>
</dbReference>
<comment type="caution">
    <text evidence="3">The sequence shown here is derived from an EMBL/GenBank/DDBJ whole genome shotgun (WGS) entry which is preliminary data.</text>
</comment>
<keyword evidence="4" id="KW-1185">Reference proteome</keyword>
<dbReference type="EMBL" id="JACYTR010000004">
    <property type="protein sequence ID" value="MBD8524664.1"/>
    <property type="molecule type" value="Genomic_DNA"/>
</dbReference>
<name>A0AAW3ZHC9_9GAMM</name>
<evidence type="ECO:0000256" key="1">
    <source>
        <dbReference type="SAM" id="MobiDB-lite"/>
    </source>
</evidence>
<accession>A0AAW3ZHC9</accession>
<dbReference type="NCBIfam" id="NF041940">
    <property type="entry name" value="choice_anch_X"/>
    <property type="match status" value="1"/>
</dbReference>
<feature type="region of interest" description="Disordered" evidence="1">
    <location>
        <begin position="593"/>
        <end position="642"/>
    </location>
</feature>
<dbReference type="Gene3D" id="3.40.50.1820">
    <property type="entry name" value="alpha/beta hydrolase"/>
    <property type="match status" value="1"/>
</dbReference>
<feature type="signal peptide" evidence="2">
    <location>
        <begin position="1"/>
        <end position="23"/>
    </location>
</feature>
<dbReference type="InterPro" id="IPR029058">
    <property type="entry name" value="AB_hydrolase_fold"/>
</dbReference>
<evidence type="ECO:0000313" key="3">
    <source>
        <dbReference type="EMBL" id="MBD8524664.1"/>
    </source>
</evidence>
<feature type="chain" id="PRO_5043890373" evidence="2">
    <location>
        <begin position="24"/>
        <end position="642"/>
    </location>
</feature>
<feature type="compositionally biased region" description="Polar residues" evidence="1">
    <location>
        <begin position="632"/>
        <end position="642"/>
    </location>
</feature>